<evidence type="ECO:0000256" key="1">
    <source>
        <dbReference type="ARBA" id="ARBA00022679"/>
    </source>
</evidence>
<keyword evidence="2" id="KW-0548">Nucleotidyltransferase</keyword>
<dbReference type="AlphaFoldDB" id="A0A834W802"/>
<reference evidence="10" key="1">
    <citation type="submission" date="2020-09" db="EMBL/GenBank/DDBJ databases">
        <title>Genome-Enabled Discovery of Anthraquinone Biosynthesis in Senna tora.</title>
        <authorList>
            <person name="Kang S.-H."/>
            <person name="Pandey R.P."/>
            <person name="Lee C.-M."/>
            <person name="Sim J.-S."/>
            <person name="Jeong J.-T."/>
            <person name="Choi B.-S."/>
            <person name="Jung M."/>
            <person name="Ginzburg D."/>
            <person name="Zhao K."/>
            <person name="Won S.Y."/>
            <person name="Oh T.-J."/>
            <person name="Yu Y."/>
            <person name="Kim N.-H."/>
            <person name="Lee O.R."/>
            <person name="Lee T.-H."/>
            <person name="Bashyal P."/>
            <person name="Kim T.-S."/>
            <person name="Lee W.-H."/>
            <person name="Kawkins C."/>
            <person name="Kim C.-K."/>
            <person name="Kim J.S."/>
            <person name="Ahn B.O."/>
            <person name="Rhee S.Y."/>
            <person name="Sohng J.K."/>
        </authorList>
    </citation>
    <scope>NUCLEOTIDE SEQUENCE</scope>
    <source>
        <tissue evidence="10">Leaf</tissue>
    </source>
</reference>
<feature type="region of interest" description="Disordered" evidence="7">
    <location>
        <begin position="449"/>
        <end position="499"/>
    </location>
</feature>
<keyword evidence="6" id="KW-0695">RNA-directed DNA polymerase</keyword>
<evidence type="ECO:0000313" key="11">
    <source>
        <dbReference type="Proteomes" id="UP000634136"/>
    </source>
</evidence>
<dbReference type="InterPro" id="IPR043502">
    <property type="entry name" value="DNA/RNA_pol_sf"/>
</dbReference>
<comment type="caution">
    <text evidence="10">The sequence shown here is derived from an EMBL/GenBank/DDBJ whole genome shotgun (WGS) entry which is preliminary data.</text>
</comment>
<dbReference type="Gene3D" id="3.10.20.370">
    <property type="match status" value="1"/>
</dbReference>
<keyword evidence="5" id="KW-0378">Hydrolase</keyword>
<name>A0A834W802_9FABA</name>
<evidence type="ECO:0000313" key="10">
    <source>
        <dbReference type="EMBL" id="KAF7812512.1"/>
    </source>
</evidence>
<dbReference type="Gene3D" id="3.30.420.10">
    <property type="entry name" value="Ribonuclease H-like superfamily/Ribonuclease H"/>
    <property type="match status" value="1"/>
</dbReference>
<evidence type="ECO:0000259" key="9">
    <source>
        <dbReference type="Pfam" id="PF24626"/>
    </source>
</evidence>
<evidence type="ECO:0000256" key="7">
    <source>
        <dbReference type="SAM" id="MobiDB-lite"/>
    </source>
</evidence>
<dbReference type="InterPro" id="IPR036397">
    <property type="entry name" value="RNaseH_sf"/>
</dbReference>
<accession>A0A834W802</accession>
<sequence length="499" mass="57155">MRCEKRCEGVPIDIQSQVFVVDLFVHDLKGADIVLGVQWLAELGDIVTNHKDLTMSFQVGDKTVKLRGDSLLKSEPINAKGIKQMVEERTLACLYSLQMVPEVADKGHNSIHESVQLVVEQFSEVTGIGAVLSQQGHPVAYFSKKLNKKLSKASAYVRELYAITQAVMKWRHYLLGRRFTIKTDHKSLKELMHQNLMHKPRWSIAALVQKENKENEELQTLPWAELWYNSTFHSALGMTPYQALYGKNPSPLAAYTGKSCSVQTIDEWLQLREALQATFKSNLQRALDKMKRLADLKRKEKSFEVGQWVWVKFHPYRQTSVAKRLHFKLARRFYGHFQIKGRVGVVAYRLELPSHSKVHPVFHVSLLKEYKGDPPTTQVELPEIAEPYTSYPTAIIAQRHVEVEGALQYQVLVEWSGSSRDEATWEEWTTLVEVFPSINLEDKVLFQEGTDDTDQEGKKAESVLDSAKGTQVGSHHERLGPTNQDKRVRRPPYWAQDYT</sequence>
<keyword evidence="4" id="KW-0255">Endonuclease</keyword>
<proteinExistence type="predicted"/>
<dbReference type="GO" id="GO:0003964">
    <property type="term" value="F:RNA-directed DNA polymerase activity"/>
    <property type="evidence" value="ECO:0007669"/>
    <property type="project" value="UniProtKB-KW"/>
</dbReference>
<dbReference type="SUPFAM" id="SSF56672">
    <property type="entry name" value="DNA/RNA polymerases"/>
    <property type="match status" value="1"/>
</dbReference>
<dbReference type="GO" id="GO:0003676">
    <property type="term" value="F:nucleic acid binding"/>
    <property type="evidence" value="ECO:0007669"/>
    <property type="project" value="InterPro"/>
</dbReference>
<keyword evidence="11" id="KW-1185">Reference proteome</keyword>
<keyword evidence="3" id="KW-0540">Nuclease</keyword>
<evidence type="ECO:0000256" key="4">
    <source>
        <dbReference type="ARBA" id="ARBA00022759"/>
    </source>
</evidence>
<dbReference type="InterPro" id="IPR041373">
    <property type="entry name" value="RT_RNaseH"/>
</dbReference>
<dbReference type="EMBL" id="JAAIUW010000010">
    <property type="protein sequence ID" value="KAF7812512.1"/>
    <property type="molecule type" value="Genomic_DNA"/>
</dbReference>
<dbReference type="OrthoDB" id="1750803at2759"/>
<dbReference type="Pfam" id="PF08284">
    <property type="entry name" value="RVP_2"/>
    <property type="match status" value="1"/>
</dbReference>
<evidence type="ECO:0000256" key="6">
    <source>
        <dbReference type="ARBA" id="ARBA00022918"/>
    </source>
</evidence>
<evidence type="ECO:0000256" key="5">
    <source>
        <dbReference type="ARBA" id="ARBA00022801"/>
    </source>
</evidence>
<dbReference type="Proteomes" id="UP000634136">
    <property type="component" value="Unassembled WGS sequence"/>
</dbReference>
<dbReference type="InterPro" id="IPR016197">
    <property type="entry name" value="Chromo-like_dom_sf"/>
</dbReference>
<evidence type="ECO:0000259" key="8">
    <source>
        <dbReference type="Pfam" id="PF17917"/>
    </source>
</evidence>
<gene>
    <name evidence="10" type="ORF">G2W53_033488</name>
</gene>
<dbReference type="InterPro" id="IPR050951">
    <property type="entry name" value="Retrovirus_Pol_polyprotein"/>
</dbReference>
<evidence type="ECO:0000256" key="3">
    <source>
        <dbReference type="ARBA" id="ARBA00022722"/>
    </source>
</evidence>
<dbReference type="SUPFAM" id="SSF54160">
    <property type="entry name" value="Chromo domain-like"/>
    <property type="match status" value="1"/>
</dbReference>
<feature type="domain" description="Reverse transcriptase RNase H-like" evidence="8">
    <location>
        <begin position="125"/>
        <end position="197"/>
    </location>
</feature>
<dbReference type="PANTHER" id="PTHR37984:SF5">
    <property type="entry name" value="PROTEIN NYNRIN-LIKE"/>
    <property type="match status" value="1"/>
</dbReference>
<protein>
    <submittedName>
        <fullName evidence="10">Retrotransposable element Tf2</fullName>
    </submittedName>
</protein>
<organism evidence="10 11">
    <name type="scientific">Senna tora</name>
    <dbReference type="NCBI Taxonomy" id="362788"/>
    <lineage>
        <taxon>Eukaryota</taxon>
        <taxon>Viridiplantae</taxon>
        <taxon>Streptophyta</taxon>
        <taxon>Embryophyta</taxon>
        <taxon>Tracheophyta</taxon>
        <taxon>Spermatophyta</taxon>
        <taxon>Magnoliopsida</taxon>
        <taxon>eudicotyledons</taxon>
        <taxon>Gunneridae</taxon>
        <taxon>Pentapetalae</taxon>
        <taxon>rosids</taxon>
        <taxon>fabids</taxon>
        <taxon>Fabales</taxon>
        <taxon>Fabaceae</taxon>
        <taxon>Caesalpinioideae</taxon>
        <taxon>Cassia clade</taxon>
        <taxon>Senna</taxon>
    </lineage>
</organism>
<dbReference type="Pfam" id="PF24626">
    <property type="entry name" value="SH3_Tf2-1"/>
    <property type="match status" value="1"/>
</dbReference>
<keyword evidence="1" id="KW-0808">Transferase</keyword>
<dbReference type="PANTHER" id="PTHR37984">
    <property type="entry name" value="PROTEIN CBG26694"/>
    <property type="match status" value="1"/>
</dbReference>
<evidence type="ECO:0000256" key="2">
    <source>
        <dbReference type="ARBA" id="ARBA00022695"/>
    </source>
</evidence>
<dbReference type="GO" id="GO:0016787">
    <property type="term" value="F:hydrolase activity"/>
    <property type="evidence" value="ECO:0007669"/>
    <property type="project" value="UniProtKB-KW"/>
</dbReference>
<feature type="domain" description="Tf2-1-like SH3-like" evidence="9">
    <location>
        <begin position="306"/>
        <end position="370"/>
    </location>
</feature>
<dbReference type="InterPro" id="IPR056924">
    <property type="entry name" value="SH3_Tf2-1"/>
</dbReference>
<dbReference type="Pfam" id="PF17917">
    <property type="entry name" value="RT_RNaseH"/>
    <property type="match status" value="1"/>
</dbReference>
<dbReference type="GO" id="GO:0004519">
    <property type="term" value="F:endonuclease activity"/>
    <property type="evidence" value="ECO:0007669"/>
    <property type="project" value="UniProtKB-KW"/>
</dbReference>